<evidence type="ECO:0000313" key="2">
    <source>
        <dbReference type="EMBL" id="MCY1005471.1"/>
    </source>
</evidence>
<comment type="caution">
    <text evidence="2">The sequence shown here is derived from an EMBL/GenBank/DDBJ whole genome shotgun (WGS) entry which is preliminary data.</text>
</comment>
<keyword evidence="1" id="KW-0812">Transmembrane</keyword>
<dbReference type="RefSeq" id="WP_267767150.1">
    <property type="nucleotide sequence ID" value="NZ_JAPNKE010000002.1"/>
</dbReference>
<dbReference type="EMBL" id="JAPNKE010000002">
    <property type="protein sequence ID" value="MCY1005471.1"/>
    <property type="molecule type" value="Genomic_DNA"/>
</dbReference>
<name>A0A9X3IVK4_9BACT</name>
<reference evidence="2" key="1">
    <citation type="submission" date="2022-11" db="EMBL/GenBank/DDBJ databases">
        <title>Minimal conservation of predation-associated metabolite biosynthetic gene clusters underscores biosynthetic potential of Myxococcota including descriptions for ten novel species: Archangium lansinium sp. nov., Myxococcus landrumus sp. nov., Nannocystis bai.</title>
        <authorList>
            <person name="Ahearne A."/>
            <person name="Stevens C."/>
            <person name="Phillips K."/>
        </authorList>
    </citation>
    <scope>NUCLEOTIDE SEQUENCE</scope>
    <source>
        <strain evidence="2">Na p29</strain>
    </source>
</reference>
<gene>
    <name evidence="2" type="ORF">OV079_07775</name>
</gene>
<feature type="transmembrane region" description="Helical" evidence="1">
    <location>
        <begin position="57"/>
        <end position="90"/>
    </location>
</feature>
<protein>
    <submittedName>
        <fullName evidence="2">Uncharacterized protein</fullName>
    </submittedName>
</protein>
<keyword evidence="1" id="KW-0472">Membrane</keyword>
<proteinExistence type="predicted"/>
<dbReference type="AlphaFoldDB" id="A0A9X3IVK4"/>
<dbReference type="Proteomes" id="UP001150924">
    <property type="component" value="Unassembled WGS sequence"/>
</dbReference>
<evidence type="ECO:0000313" key="3">
    <source>
        <dbReference type="Proteomes" id="UP001150924"/>
    </source>
</evidence>
<keyword evidence="3" id="KW-1185">Reference proteome</keyword>
<keyword evidence="1" id="KW-1133">Transmembrane helix</keyword>
<evidence type="ECO:0000256" key="1">
    <source>
        <dbReference type="SAM" id="Phobius"/>
    </source>
</evidence>
<organism evidence="2 3">
    <name type="scientific">Nannocystis pusilla</name>
    <dbReference type="NCBI Taxonomy" id="889268"/>
    <lineage>
        <taxon>Bacteria</taxon>
        <taxon>Pseudomonadati</taxon>
        <taxon>Myxococcota</taxon>
        <taxon>Polyangia</taxon>
        <taxon>Nannocystales</taxon>
        <taxon>Nannocystaceae</taxon>
        <taxon>Nannocystis</taxon>
    </lineage>
</organism>
<accession>A0A9X3IVK4</accession>
<sequence>MIQRKYFPNEHELCTWNAVTLTSHRVIFGDRTTGTSTSLLLHCLSGTEVVKRDEPSLLILAVVALVVAAYADKFQLGALAVVVLVLIYSATRRAKLVIRGNGGEIVRTVTGGDADARAALEFADRIDRVACLVSRKPEAEPLLSSEAASMRQ</sequence>